<dbReference type="EMBL" id="CP048617">
    <property type="protein sequence ID" value="QIB28133.1"/>
    <property type="molecule type" value="Genomic_DNA"/>
</dbReference>
<organism evidence="4 5">
    <name type="scientific">Caloranaerobacter azorensis</name>
    <dbReference type="NCBI Taxonomy" id="116090"/>
    <lineage>
        <taxon>Bacteria</taxon>
        <taxon>Bacillati</taxon>
        <taxon>Bacillota</taxon>
        <taxon>Tissierellia</taxon>
        <taxon>Tissierellales</taxon>
        <taxon>Thermohalobacteraceae</taxon>
        <taxon>Caloranaerobacter</taxon>
    </lineage>
</organism>
<evidence type="ECO:0000313" key="4">
    <source>
        <dbReference type="EMBL" id="QIB28133.1"/>
    </source>
</evidence>
<proteinExistence type="predicted"/>
<dbReference type="Gene3D" id="2.70.70.10">
    <property type="entry name" value="Glucose Permease (Domain IIA)"/>
    <property type="match status" value="1"/>
</dbReference>
<dbReference type="Proteomes" id="UP000464452">
    <property type="component" value="Chromosome"/>
</dbReference>
<sequence length="201" mass="22526">MIGIKDNKKEKRVMNPSRSGDQFFKEKAVSEKLDNSIISQIDELSKLLDNSKEELIKLTADVEKKMKYLDAKPNLMPTKGKITSGYGYRRNPFGKGREFHKGLDIANKPGTKIRAAGSGIVTFAGYYGGYGKVIIISHGYGYQSIYGHNRKLLVKVGQHVRKGEIIAEMGNTGRSTGPHLHFEIRYYGKAVNPKNVIDNYK</sequence>
<dbReference type="KEGG" id="cazo:G3A45_03075"/>
<dbReference type="SUPFAM" id="SSF51261">
    <property type="entry name" value="Duplicated hybrid motif"/>
    <property type="match status" value="1"/>
</dbReference>
<evidence type="ECO:0000256" key="1">
    <source>
        <dbReference type="ARBA" id="ARBA00022729"/>
    </source>
</evidence>
<dbReference type="FunFam" id="2.70.70.10:FF:000006">
    <property type="entry name" value="M23 family peptidase"/>
    <property type="match status" value="1"/>
</dbReference>
<evidence type="ECO:0000313" key="5">
    <source>
        <dbReference type="Proteomes" id="UP000464452"/>
    </source>
</evidence>
<dbReference type="InterPro" id="IPR016047">
    <property type="entry name" value="M23ase_b-sheet_dom"/>
</dbReference>
<evidence type="ECO:0000256" key="2">
    <source>
        <dbReference type="SAM" id="MobiDB-lite"/>
    </source>
</evidence>
<dbReference type="AlphaFoldDB" id="A0A6P1YH70"/>
<dbReference type="InterPro" id="IPR050570">
    <property type="entry name" value="Cell_wall_metabolism_enzyme"/>
</dbReference>
<dbReference type="GO" id="GO:0004222">
    <property type="term" value="F:metalloendopeptidase activity"/>
    <property type="evidence" value="ECO:0007669"/>
    <property type="project" value="TreeGrafter"/>
</dbReference>
<dbReference type="CDD" id="cd12797">
    <property type="entry name" value="M23_peptidase"/>
    <property type="match status" value="1"/>
</dbReference>
<keyword evidence="1" id="KW-0732">Signal</keyword>
<accession>A0A6P1YH70</accession>
<feature type="region of interest" description="Disordered" evidence="2">
    <location>
        <begin position="1"/>
        <end position="21"/>
    </location>
</feature>
<dbReference type="Pfam" id="PF01551">
    <property type="entry name" value="Peptidase_M23"/>
    <property type="match status" value="1"/>
</dbReference>
<dbReference type="PANTHER" id="PTHR21666">
    <property type="entry name" value="PEPTIDASE-RELATED"/>
    <property type="match status" value="1"/>
</dbReference>
<dbReference type="PANTHER" id="PTHR21666:SF289">
    <property type="entry name" value="L-ALA--D-GLU ENDOPEPTIDASE"/>
    <property type="match status" value="1"/>
</dbReference>
<evidence type="ECO:0000259" key="3">
    <source>
        <dbReference type="Pfam" id="PF01551"/>
    </source>
</evidence>
<gene>
    <name evidence="4" type="ORF">G3A45_03075</name>
</gene>
<dbReference type="InterPro" id="IPR011055">
    <property type="entry name" value="Dup_hybrid_motif"/>
</dbReference>
<reference evidence="4 5" key="1">
    <citation type="submission" date="2020-02" db="EMBL/GenBank/DDBJ databases">
        <title>Thermophilic hydrogen producing bacteria, Caloranaerobacter azorensis.</title>
        <authorList>
            <person name="Baek K."/>
        </authorList>
    </citation>
    <scope>NUCLEOTIDE SEQUENCE [LARGE SCALE GENOMIC DNA]</scope>
    <source>
        <strain evidence="4 5">T3-1</strain>
    </source>
</reference>
<feature type="domain" description="M23ase beta-sheet core" evidence="3">
    <location>
        <begin position="99"/>
        <end position="193"/>
    </location>
</feature>
<feature type="compositionally biased region" description="Basic and acidic residues" evidence="2">
    <location>
        <begin position="1"/>
        <end position="13"/>
    </location>
</feature>
<name>A0A6P1YH70_9FIRM</name>
<protein>
    <submittedName>
        <fullName evidence="4">M23 family metallopeptidase</fullName>
    </submittedName>
</protein>